<dbReference type="GO" id="GO:0005829">
    <property type="term" value="C:cytosol"/>
    <property type="evidence" value="ECO:0007669"/>
    <property type="project" value="TreeGrafter"/>
</dbReference>
<feature type="region of interest" description="Disordered" evidence="10">
    <location>
        <begin position="14"/>
        <end position="35"/>
    </location>
</feature>
<evidence type="ECO:0000313" key="14">
    <source>
        <dbReference type="EMBL" id="CAD9666737.1"/>
    </source>
</evidence>
<dbReference type="InterPro" id="IPR000924">
    <property type="entry name" value="Glu/Gln-tRNA-synth"/>
</dbReference>
<feature type="domain" description="Glutamyl/glutaminyl-tRNA synthetase class Ib catalytic" evidence="11">
    <location>
        <begin position="147"/>
        <end position="463"/>
    </location>
</feature>
<protein>
    <recommendedName>
        <fullName evidence="2">glutamine--tRNA ligase</fullName>
        <ecNumber evidence="2">6.1.1.18</ecNumber>
    </recommendedName>
</protein>
<keyword evidence="3 9" id="KW-0436">Ligase</keyword>
<sequence length="713" mass="81409">MVEQNVEDLLAEYMSYSTDGKRPENPEEAAEQKLKSEAKSKFVELHFKERGFTSGAQLKKKLDKLAKKAGGATSKSSKPNKPKAPKDAKKKIDKQEAEEELFDQAKLDEQMRKILGDPSTNKGRGFYYVNSEETLAKHLKETGGKWQTRFPPEPNGYLHIGHAKAMSINFGIAKANDGNCYMRFDDTNPDAEKQEYIDGILENVAWLGHKPFKTTYTSDYFEQLYELARELIRRGKAYVCFLTGEQVKAQRKALEDWFKAKKKAEDENNSVQVPFPEKETYDEGRVRSPEDNLKLFENMKQGRYAEGEATLRMKGDFTAPNPNMWDHMAYRIMYKSHPRTGNKWCIYPTYDYSHCLVDSIENITHSLCTLEFETRQAPNASYHWLLDALDMYHPKTWESSRCSISYNVMSKRRLQKLIQDKLVSGWDDPRLLTLAGLRRRGYTPSSVNAFCTRIGIARSSNEVCVKYGVLQACLRSELDHDAMRRLAVMSPLKIVITNFSQATKTSFLVPNHPAKGREDCGNRQVDLTEVIYIPSEKFRTELIKGFKGMVPNTPQNNSIRLMNAVVVTYESHTVDEEGKVSEVRVKLELDPEYKTPKGISVVTWVPSTAVKAEARIYDRLFVGCEIDGAEVHAEKAAKEQNVDFVELLNKDSLHVEEILIEPSILSELGKNLRWQFITVGYFCEDLDSTAEHPIFNLTVSLKEDKGKALLIKK</sequence>
<name>A0A7S2W3W0_9STRA</name>
<dbReference type="InterPro" id="IPR001412">
    <property type="entry name" value="aa-tRNA-synth_I_CS"/>
</dbReference>
<dbReference type="EC" id="6.1.1.18" evidence="2"/>
<evidence type="ECO:0000256" key="10">
    <source>
        <dbReference type="SAM" id="MobiDB-lite"/>
    </source>
</evidence>
<gene>
    <name evidence="14" type="ORF">QSP1433_LOCUS1824</name>
</gene>
<reference evidence="14" key="1">
    <citation type="submission" date="2021-01" db="EMBL/GenBank/DDBJ databases">
        <authorList>
            <person name="Corre E."/>
            <person name="Pelletier E."/>
            <person name="Niang G."/>
            <person name="Scheremetjew M."/>
            <person name="Finn R."/>
            <person name="Kale V."/>
            <person name="Holt S."/>
            <person name="Cochrane G."/>
            <person name="Meng A."/>
            <person name="Brown T."/>
            <person name="Cohen L."/>
        </authorList>
    </citation>
    <scope>NUCLEOTIDE SEQUENCE</scope>
    <source>
        <strain evidence="14">NY070348D</strain>
    </source>
</reference>
<evidence type="ECO:0000256" key="9">
    <source>
        <dbReference type="RuleBase" id="RU363037"/>
    </source>
</evidence>
<dbReference type="InterPro" id="IPR014729">
    <property type="entry name" value="Rossmann-like_a/b/a_fold"/>
</dbReference>
<feature type="compositionally biased region" description="Low complexity" evidence="10">
    <location>
        <begin position="68"/>
        <end position="77"/>
    </location>
</feature>
<dbReference type="Gene3D" id="2.40.240.10">
    <property type="entry name" value="Ribosomal Protein L25, Chain P"/>
    <property type="match status" value="2"/>
</dbReference>
<accession>A0A7S2W3W0</accession>
<evidence type="ECO:0000256" key="2">
    <source>
        <dbReference type="ARBA" id="ARBA00012836"/>
    </source>
</evidence>
<feature type="domain" description="Glutamyl/glutaminyl-tRNA synthetase class Ib anti-codon binding" evidence="12">
    <location>
        <begin position="482"/>
        <end position="587"/>
    </location>
</feature>
<dbReference type="Pfam" id="PF03950">
    <property type="entry name" value="tRNA-synt_1c_C"/>
    <property type="match status" value="1"/>
</dbReference>
<keyword evidence="5 9" id="KW-0067">ATP-binding</keyword>
<dbReference type="GO" id="GO:0004819">
    <property type="term" value="F:glutamine-tRNA ligase activity"/>
    <property type="evidence" value="ECO:0007669"/>
    <property type="project" value="UniProtKB-EC"/>
</dbReference>
<proteinExistence type="inferred from homology"/>
<evidence type="ECO:0000259" key="12">
    <source>
        <dbReference type="Pfam" id="PF03950"/>
    </source>
</evidence>
<dbReference type="PANTHER" id="PTHR43097">
    <property type="entry name" value="GLUTAMINE-TRNA LIGASE"/>
    <property type="match status" value="1"/>
</dbReference>
<feature type="region of interest" description="Disordered" evidence="10">
    <location>
        <begin position="63"/>
        <end position="96"/>
    </location>
</feature>
<dbReference type="InterPro" id="IPR050132">
    <property type="entry name" value="Gln/Glu-tRNA_Ligase"/>
</dbReference>
<dbReference type="EMBL" id="HBHK01003104">
    <property type="protein sequence ID" value="CAD9666737.1"/>
    <property type="molecule type" value="Transcribed_RNA"/>
</dbReference>
<evidence type="ECO:0000256" key="1">
    <source>
        <dbReference type="ARBA" id="ARBA00005594"/>
    </source>
</evidence>
<dbReference type="Pfam" id="PF20974">
    <property type="entry name" value="tRNA-synt_1c_C2"/>
    <property type="match status" value="1"/>
</dbReference>
<dbReference type="Gene3D" id="3.40.50.620">
    <property type="entry name" value="HUPs"/>
    <property type="match status" value="1"/>
</dbReference>
<dbReference type="PRINTS" id="PR00987">
    <property type="entry name" value="TRNASYNTHGLU"/>
</dbReference>
<dbReference type="Pfam" id="PF00749">
    <property type="entry name" value="tRNA-synt_1c"/>
    <property type="match status" value="1"/>
</dbReference>
<organism evidence="14">
    <name type="scientific">Mucochytrium quahogii</name>
    <dbReference type="NCBI Taxonomy" id="96639"/>
    <lineage>
        <taxon>Eukaryota</taxon>
        <taxon>Sar</taxon>
        <taxon>Stramenopiles</taxon>
        <taxon>Bigyra</taxon>
        <taxon>Labyrinthulomycetes</taxon>
        <taxon>Thraustochytrida</taxon>
        <taxon>Thraustochytriidae</taxon>
        <taxon>Mucochytrium</taxon>
    </lineage>
</organism>
<dbReference type="PROSITE" id="PS00178">
    <property type="entry name" value="AA_TRNA_LIGASE_I"/>
    <property type="match status" value="1"/>
</dbReference>
<dbReference type="AlphaFoldDB" id="A0A7S2W3W0"/>
<feature type="domain" description="tRNA synthetases class I (E and Q) anti-codon binding" evidence="13">
    <location>
        <begin position="601"/>
        <end position="685"/>
    </location>
</feature>
<evidence type="ECO:0000256" key="8">
    <source>
        <dbReference type="ARBA" id="ARBA00048270"/>
    </source>
</evidence>
<evidence type="ECO:0000256" key="5">
    <source>
        <dbReference type="ARBA" id="ARBA00022840"/>
    </source>
</evidence>
<evidence type="ECO:0000256" key="4">
    <source>
        <dbReference type="ARBA" id="ARBA00022741"/>
    </source>
</evidence>
<dbReference type="InterPro" id="IPR020058">
    <property type="entry name" value="Glu/Gln-tRNA-synth_Ib_cat-dom"/>
</dbReference>
<dbReference type="InterPro" id="IPR020059">
    <property type="entry name" value="Glu/Gln-tRNA-synth_Ib_codon-bd"/>
</dbReference>
<dbReference type="GO" id="GO:0006425">
    <property type="term" value="P:glutaminyl-tRNA aminoacylation"/>
    <property type="evidence" value="ECO:0007669"/>
    <property type="project" value="InterPro"/>
</dbReference>
<dbReference type="InterPro" id="IPR049437">
    <property type="entry name" value="tRNA-synt_1c_C2"/>
</dbReference>
<dbReference type="InterPro" id="IPR004514">
    <property type="entry name" value="Gln-tRNA-synth"/>
</dbReference>
<evidence type="ECO:0000256" key="6">
    <source>
        <dbReference type="ARBA" id="ARBA00022917"/>
    </source>
</evidence>
<dbReference type="NCBIfam" id="TIGR00440">
    <property type="entry name" value="glnS"/>
    <property type="match status" value="1"/>
</dbReference>
<comment type="similarity">
    <text evidence="1 9">Belongs to the class-I aminoacyl-tRNA synthetase family.</text>
</comment>
<keyword evidence="4 9" id="KW-0547">Nucleotide-binding</keyword>
<keyword evidence="7 9" id="KW-0030">Aminoacyl-tRNA synthetase</keyword>
<feature type="compositionally biased region" description="Basic and acidic residues" evidence="10">
    <location>
        <begin position="19"/>
        <end position="35"/>
    </location>
</feature>
<feature type="compositionally biased region" description="Basic residues" evidence="10">
    <location>
        <begin position="78"/>
        <end position="92"/>
    </location>
</feature>
<evidence type="ECO:0000256" key="3">
    <source>
        <dbReference type="ARBA" id="ARBA00022598"/>
    </source>
</evidence>
<keyword evidence="6 9" id="KW-0648">Protein biosynthesis</keyword>
<evidence type="ECO:0000256" key="7">
    <source>
        <dbReference type="ARBA" id="ARBA00023146"/>
    </source>
</evidence>
<dbReference type="InterPro" id="IPR011035">
    <property type="entry name" value="Ribosomal_bL25/Gln-tRNA_synth"/>
</dbReference>
<dbReference type="GO" id="GO:0005524">
    <property type="term" value="F:ATP binding"/>
    <property type="evidence" value="ECO:0007669"/>
    <property type="project" value="UniProtKB-KW"/>
</dbReference>
<evidence type="ECO:0000259" key="11">
    <source>
        <dbReference type="Pfam" id="PF00749"/>
    </source>
</evidence>
<dbReference type="SUPFAM" id="SSF50715">
    <property type="entry name" value="Ribosomal protein L25-like"/>
    <property type="match status" value="1"/>
</dbReference>
<dbReference type="FunFam" id="3.40.50.620:FF:000037">
    <property type="entry name" value="Glutamine--tRNA ligase cytoplasmic"/>
    <property type="match status" value="1"/>
</dbReference>
<dbReference type="InterPro" id="IPR020056">
    <property type="entry name" value="Rbsml_bL25/Gln-tRNA_synth_N"/>
</dbReference>
<comment type="catalytic activity">
    <reaction evidence="8">
        <text>tRNA(Gln) + L-glutamine + ATP = L-glutaminyl-tRNA(Gln) + AMP + diphosphate</text>
        <dbReference type="Rhea" id="RHEA:20121"/>
        <dbReference type="Rhea" id="RHEA-COMP:9662"/>
        <dbReference type="Rhea" id="RHEA-COMP:9681"/>
        <dbReference type="ChEBI" id="CHEBI:30616"/>
        <dbReference type="ChEBI" id="CHEBI:33019"/>
        <dbReference type="ChEBI" id="CHEBI:58359"/>
        <dbReference type="ChEBI" id="CHEBI:78442"/>
        <dbReference type="ChEBI" id="CHEBI:78521"/>
        <dbReference type="ChEBI" id="CHEBI:456215"/>
        <dbReference type="EC" id="6.1.1.18"/>
    </reaction>
</comment>
<dbReference type="SUPFAM" id="SSF52374">
    <property type="entry name" value="Nucleotidylyl transferase"/>
    <property type="match status" value="1"/>
</dbReference>
<evidence type="ECO:0000259" key="13">
    <source>
        <dbReference type="Pfam" id="PF20974"/>
    </source>
</evidence>
<dbReference type="PANTHER" id="PTHR43097:SF4">
    <property type="entry name" value="GLUTAMINE--TRNA LIGASE"/>
    <property type="match status" value="1"/>
</dbReference>